<comment type="cofactor">
    <cofactor evidence="1">
        <name>[4Fe-4S] cluster</name>
        <dbReference type="ChEBI" id="CHEBI:49883"/>
    </cofactor>
</comment>
<dbReference type="OrthoDB" id="9801424at2"/>
<evidence type="ECO:0000313" key="8">
    <source>
        <dbReference type="Proteomes" id="UP000002318"/>
    </source>
</evidence>
<dbReference type="RefSeq" id="WP_013255228.1">
    <property type="nucleotide sequence ID" value="NC_014364.1"/>
</dbReference>
<dbReference type="Pfam" id="PF04055">
    <property type="entry name" value="Radical_SAM"/>
    <property type="match status" value="1"/>
</dbReference>
<accession>E1R8L0</accession>
<evidence type="ECO:0000256" key="4">
    <source>
        <dbReference type="ARBA" id="ARBA00023004"/>
    </source>
</evidence>
<dbReference type="SFLD" id="SFLDG01082">
    <property type="entry name" value="B12-binding_domain_containing"/>
    <property type="match status" value="1"/>
</dbReference>
<dbReference type="CDD" id="cd01335">
    <property type="entry name" value="Radical_SAM"/>
    <property type="match status" value="1"/>
</dbReference>
<dbReference type="SMART" id="SM00729">
    <property type="entry name" value="Elp3"/>
    <property type="match status" value="1"/>
</dbReference>
<dbReference type="SFLD" id="SFLDS00029">
    <property type="entry name" value="Radical_SAM"/>
    <property type="match status" value="1"/>
</dbReference>
<dbReference type="InterPro" id="IPR051198">
    <property type="entry name" value="BchE-like"/>
</dbReference>
<dbReference type="HOGENOM" id="CLU_554239_0_0_12"/>
<dbReference type="EMBL" id="CP002116">
    <property type="protein sequence ID" value="ADK81767.1"/>
    <property type="molecule type" value="Genomic_DNA"/>
</dbReference>
<evidence type="ECO:0000256" key="2">
    <source>
        <dbReference type="ARBA" id="ARBA00022691"/>
    </source>
</evidence>
<evidence type="ECO:0000259" key="6">
    <source>
        <dbReference type="PROSITE" id="PS51918"/>
    </source>
</evidence>
<dbReference type="GO" id="GO:0046872">
    <property type="term" value="F:metal ion binding"/>
    <property type="evidence" value="ECO:0007669"/>
    <property type="project" value="UniProtKB-KW"/>
</dbReference>
<dbReference type="eggNOG" id="COG1032">
    <property type="taxonomic scope" value="Bacteria"/>
</dbReference>
<dbReference type="GO" id="GO:0051536">
    <property type="term" value="F:iron-sulfur cluster binding"/>
    <property type="evidence" value="ECO:0007669"/>
    <property type="project" value="UniProtKB-KW"/>
</dbReference>
<evidence type="ECO:0000256" key="1">
    <source>
        <dbReference type="ARBA" id="ARBA00001966"/>
    </source>
</evidence>
<keyword evidence="8" id="KW-1185">Reference proteome</keyword>
<gene>
    <name evidence="7" type="ordered locus">Spirs_2660</name>
</gene>
<dbReference type="InterPro" id="IPR006638">
    <property type="entry name" value="Elp3/MiaA/NifB-like_rSAM"/>
</dbReference>
<evidence type="ECO:0000313" key="7">
    <source>
        <dbReference type="EMBL" id="ADK81767.1"/>
    </source>
</evidence>
<reference evidence="7 8" key="1">
    <citation type="journal article" date="2010" name="Stand. Genomic Sci.">
        <title>Complete genome sequence of Spirochaeta smaragdinae type strain (SEBR 4228).</title>
        <authorList>
            <person name="Mavromatis K."/>
            <person name="Yasawong M."/>
            <person name="Chertkov O."/>
            <person name="Lapidus A."/>
            <person name="Lucas S."/>
            <person name="Nolan M."/>
            <person name="Del Rio T.G."/>
            <person name="Tice H."/>
            <person name="Cheng J.F."/>
            <person name="Pitluck S."/>
            <person name="Liolios K."/>
            <person name="Ivanova N."/>
            <person name="Tapia R."/>
            <person name="Han C."/>
            <person name="Bruce D."/>
            <person name="Goodwin L."/>
            <person name="Pati A."/>
            <person name="Chen A."/>
            <person name="Palaniappan K."/>
            <person name="Land M."/>
            <person name="Hauser L."/>
            <person name="Chang Y.J."/>
            <person name="Jeffries C.D."/>
            <person name="Detter J.C."/>
            <person name="Rohde M."/>
            <person name="Brambilla E."/>
            <person name="Spring S."/>
            <person name="Goker M."/>
            <person name="Sikorski J."/>
            <person name="Woyke T."/>
            <person name="Bristow J."/>
            <person name="Eisen J.A."/>
            <person name="Markowitz V."/>
            <person name="Hugenholtz P."/>
            <person name="Klenk H.P."/>
            <person name="Kyrpides N.C."/>
        </authorList>
    </citation>
    <scope>NUCLEOTIDE SEQUENCE [LARGE SCALE GENOMIC DNA]</scope>
    <source>
        <strain evidence="8">DSM 11293 / JCM 15392 / SEBR 4228</strain>
    </source>
</reference>
<dbReference type="InterPro" id="IPR058240">
    <property type="entry name" value="rSAM_sf"/>
</dbReference>
<keyword evidence="4" id="KW-0408">Iron</keyword>
<dbReference type="KEGG" id="ssm:Spirs_2660"/>
<dbReference type="GO" id="GO:0005829">
    <property type="term" value="C:cytosol"/>
    <property type="evidence" value="ECO:0007669"/>
    <property type="project" value="TreeGrafter"/>
</dbReference>
<dbReference type="InterPro" id="IPR007197">
    <property type="entry name" value="rSAM"/>
</dbReference>
<dbReference type="STRING" id="573413.Spirs_2660"/>
<dbReference type="PANTHER" id="PTHR43409">
    <property type="entry name" value="ANAEROBIC MAGNESIUM-PROTOPORPHYRIN IX MONOMETHYL ESTER CYCLASE-RELATED"/>
    <property type="match status" value="1"/>
</dbReference>
<protein>
    <submittedName>
        <fullName evidence="7">Radical SAM domain protein</fullName>
    </submittedName>
</protein>
<name>E1R8L0_SEDSS</name>
<keyword evidence="2" id="KW-0949">S-adenosyl-L-methionine</keyword>
<dbReference type="PANTHER" id="PTHR43409:SF16">
    <property type="entry name" value="SLR0320 PROTEIN"/>
    <property type="match status" value="1"/>
</dbReference>
<dbReference type="GO" id="GO:0003824">
    <property type="term" value="F:catalytic activity"/>
    <property type="evidence" value="ECO:0007669"/>
    <property type="project" value="InterPro"/>
</dbReference>
<proteinExistence type="predicted"/>
<keyword evidence="5" id="KW-0411">Iron-sulfur</keyword>
<feature type="domain" description="Radical SAM core" evidence="6">
    <location>
        <begin position="197"/>
        <end position="426"/>
    </location>
</feature>
<organism evidence="7 8">
    <name type="scientific">Sediminispirochaeta smaragdinae (strain DSM 11293 / JCM 15392 / SEBR 4228)</name>
    <name type="common">Spirochaeta smaragdinae</name>
    <dbReference type="NCBI Taxonomy" id="573413"/>
    <lineage>
        <taxon>Bacteria</taxon>
        <taxon>Pseudomonadati</taxon>
        <taxon>Spirochaetota</taxon>
        <taxon>Spirochaetia</taxon>
        <taxon>Spirochaetales</taxon>
        <taxon>Spirochaetaceae</taxon>
        <taxon>Sediminispirochaeta</taxon>
    </lineage>
</organism>
<dbReference type="PROSITE" id="PS51918">
    <property type="entry name" value="RADICAL_SAM"/>
    <property type="match status" value="1"/>
</dbReference>
<dbReference type="Proteomes" id="UP000002318">
    <property type="component" value="Chromosome"/>
</dbReference>
<dbReference type="SUPFAM" id="SSF102114">
    <property type="entry name" value="Radical SAM enzymes"/>
    <property type="match status" value="1"/>
</dbReference>
<evidence type="ECO:0000256" key="5">
    <source>
        <dbReference type="ARBA" id="ARBA00023014"/>
    </source>
</evidence>
<dbReference type="Gene3D" id="3.80.30.20">
    <property type="entry name" value="tm_1862 like domain"/>
    <property type="match status" value="1"/>
</dbReference>
<dbReference type="InterPro" id="IPR023404">
    <property type="entry name" value="rSAM_horseshoe"/>
</dbReference>
<keyword evidence="3" id="KW-0479">Metal-binding</keyword>
<evidence type="ECO:0000256" key="3">
    <source>
        <dbReference type="ARBA" id="ARBA00022723"/>
    </source>
</evidence>
<dbReference type="AlphaFoldDB" id="E1R8L0"/>
<sequence>MRIALIQPPLRDFYRTPHRLNALGLELVGQILRDAGCEVSLYNFPRHKQVRSLVLPKALSHLRPFLVPGERGALSGFGSFRRFGPDYDEAARLVGEGRPDLVFIGLFAWAYGEDALSMASSFRKLYPALRLGIGGAGVSVDPSRFERCGFFDLIFTGLGELSLRRWLAAGAPLSGRFDAPADACEGEKEALPAVSYHEKGGILSISASRGCPMRCRFCANRLVHGLRFRTASVSRIMAVAEKAVVDRHVRLIAFEDDNLSADRGWFLELLSALHRRFPEAWCSAENGIDYRFLDPDDLRIIFKLGFRKFNFSIASVESGERKRERRSGSLEHYARLVSAASGLGAEIVTYFIAGLPGESFDIAVKNLLYLEALPTVIGISLFYPVPGIEGFDASQIADAPFQKALGSAAWPWGGGYSTAQLLTAFRLSRLTNALMHPENDPYTSALIREVVLRRRLLTLQGRHHQLTDLPWQDRSMVLSFLEKSSRVHSFSR</sequence>